<dbReference type="EMBL" id="LAZR01000326">
    <property type="protein sequence ID" value="KKN74425.1"/>
    <property type="molecule type" value="Genomic_DNA"/>
</dbReference>
<evidence type="ECO:0000313" key="2">
    <source>
        <dbReference type="EMBL" id="KKN74425.1"/>
    </source>
</evidence>
<protein>
    <submittedName>
        <fullName evidence="2">Uncharacterized protein</fullName>
    </submittedName>
</protein>
<organism evidence="2">
    <name type="scientific">marine sediment metagenome</name>
    <dbReference type="NCBI Taxonomy" id="412755"/>
    <lineage>
        <taxon>unclassified sequences</taxon>
        <taxon>metagenomes</taxon>
        <taxon>ecological metagenomes</taxon>
    </lineage>
</organism>
<name>A0A0F9SZU0_9ZZZZ</name>
<evidence type="ECO:0000256" key="1">
    <source>
        <dbReference type="SAM" id="MobiDB-lite"/>
    </source>
</evidence>
<sequence length="320" mass="35046">MPLAVEGFNCPLLRGTQYAALSAGKKETIVDKEEITNLPEGMTSEELDALTTGEDTPEKEEQDLAQAALEATESPAEESVSKTEEAAAAVEEELSEDQQQLRAKDSKIASQKHELKERDLENARLQGQIEARKELAVPKDPVKSPLEIAEAAYLEEHDDLDGFAISGKLYREQKVFEDEQTANKATTQEQTQTNTAAVQAEDELLAGELSEEKRGAGLDLKTVAGIGQQYLTRGDKLDIADTVQSRGHKAALKVAYDRMVQRTLGADNADSKLLKIAISKSQTKPKKEKTNIDALTTEDEEKGETETETHSSRLANFVCN</sequence>
<feature type="region of interest" description="Disordered" evidence="1">
    <location>
        <begin position="280"/>
        <end position="320"/>
    </location>
</feature>
<reference evidence="2" key="1">
    <citation type="journal article" date="2015" name="Nature">
        <title>Complex archaea that bridge the gap between prokaryotes and eukaryotes.</title>
        <authorList>
            <person name="Spang A."/>
            <person name="Saw J.H."/>
            <person name="Jorgensen S.L."/>
            <person name="Zaremba-Niedzwiedzka K."/>
            <person name="Martijn J."/>
            <person name="Lind A.E."/>
            <person name="van Eijk R."/>
            <person name="Schleper C."/>
            <person name="Guy L."/>
            <person name="Ettema T.J."/>
        </authorList>
    </citation>
    <scope>NUCLEOTIDE SEQUENCE</scope>
</reference>
<gene>
    <name evidence="2" type="ORF">LCGC14_0390450</name>
</gene>
<comment type="caution">
    <text evidence="2">The sequence shown here is derived from an EMBL/GenBank/DDBJ whole genome shotgun (WGS) entry which is preliminary data.</text>
</comment>
<feature type="region of interest" description="Disordered" evidence="1">
    <location>
        <begin position="37"/>
        <end position="121"/>
    </location>
</feature>
<dbReference type="AlphaFoldDB" id="A0A0F9SZU0"/>
<feature type="compositionally biased region" description="Basic and acidic residues" evidence="1">
    <location>
        <begin position="102"/>
        <end position="121"/>
    </location>
</feature>
<proteinExistence type="predicted"/>
<accession>A0A0F9SZU0</accession>